<comment type="caution">
    <text evidence="7">The sequence shown here is derived from an EMBL/GenBank/DDBJ whole genome shotgun (WGS) entry which is preliminary data.</text>
</comment>
<dbReference type="Gene3D" id="3.40.30.10">
    <property type="entry name" value="Glutaredoxin"/>
    <property type="match status" value="1"/>
</dbReference>
<evidence type="ECO:0000259" key="6">
    <source>
        <dbReference type="PROSITE" id="PS51352"/>
    </source>
</evidence>
<evidence type="ECO:0000256" key="2">
    <source>
        <dbReference type="ARBA" id="ARBA00013017"/>
    </source>
</evidence>
<dbReference type="GO" id="GO:0008379">
    <property type="term" value="F:thioredoxin peroxidase activity"/>
    <property type="evidence" value="ECO:0007669"/>
    <property type="project" value="TreeGrafter"/>
</dbReference>
<organism evidence="7 8">
    <name type="scientific">Rhipicephalus microplus</name>
    <name type="common">Cattle tick</name>
    <name type="synonym">Boophilus microplus</name>
    <dbReference type="NCBI Taxonomy" id="6941"/>
    <lineage>
        <taxon>Eukaryota</taxon>
        <taxon>Metazoa</taxon>
        <taxon>Ecdysozoa</taxon>
        <taxon>Arthropoda</taxon>
        <taxon>Chelicerata</taxon>
        <taxon>Arachnida</taxon>
        <taxon>Acari</taxon>
        <taxon>Parasitiformes</taxon>
        <taxon>Ixodida</taxon>
        <taxon>Ixodoidea</taxon>
        <taxon>Ixodidae</taxon>
        <taxon>Rhipicephalinae</taxon>
        <taxon>Rhipicephalus</taxon>
        <taxon>Boophilus</taxon>
    </lineage>
</organism>
<feature type="region of interest" description="Disordered" evidence="5">
    <location>
        <begin position="297"/>
        <end position="322"/>
    </location>
</feature>
<dbReference type="InterPro" id="IPR013766">
    <property type="entry name" value="Thioredoxin_domain"/>
</dbReference>
<evidence type="ECO:0000256" key="3">
    <source>
        <dbReference type="ARBA" id="ARBA00023002"/>
    </source>
</evidence>
<dbReference type="InterPro" id="IPR050217">
    <property type="entry name" value="Peroxiredoxin"/>
</dbReference>
<comment type="catalytic activity">
    <reaction evidence="4">
        <text>a hydroperoxide + [thioredoxin]-dithiol = an alcohol + [thioredoxin]-disulfide + H2O</text>
        <dbReference type="Rhea" id="RHEA:62620"/>
        <dbReference type="Rhea" id="RHEA-COMP:10698"/>
        <dbReference type="Rhea" id="RHEA-COMP:10700"/>
        <dbReference type="ChEBI" id="CHEBI:15377"/>
        <dbReference type="ChEBI" id="CHEBI:29950"/>
        <dbReference type="ChEBI" id="CHEBI:30879"/>
        <dbReference type="ChEBI" id="CHEBI:35924"/>
        <dbReference type="ChEBI" id="CHEBI:50058"/>
        <dbReference type="EC" id="1.11.1.24"/>
    </reaction>
</comment>
<evidence type="ECO:0000256" key="1">
    <source>
        <dbReference type="ARBA" id="ARBA00009796"/>
    </source>
</evidence>
<keyword evidence="8" id="KW-1185">Reference proteome</keyword>
<comment type="similarity">
    <text evidence="1">Belongs to the peroxiredoxin family. AhpC/Prx1 subfamily.</text>
</comment>
<dbReference type="InterPro" id="IPR000866">
    <property type="entry name" value="AhpC/TSA"/>
</dbReference>
<reference evidence="7" key="1">
    <citation type="journal article" date="2020" name="Cell">
        <title>Large-Scale Comparative Analyses of Tick Genomes Elucidate Their Genetic Diversity and Vector Capacities.</title>
        <authorList>
            <consortium name="Tick Genome and Microbiome Consortium (TIGMIC)"/>
            <person name="Jia N."/>
            <person name="Wang J."/>
            <person name="Shi W."/>
            <person name="Du L."/>
            <person name="Sun Y."/>
            <person name="Zhan W."/>
            <person name="Jiang J.F."/>
            <person name="Wang Q."/>
            <person name="Zhang B."/>
            <person name="Ji P."/>
            <person name="Bell-Sakyi L."/>
            <person name="Cui X.M."/>
            <person name="Yuan T.T."/>
            <person name="Jiang B.G."/>
            <person name="Yang W.F."/>
            <person name="Lam T.T."/>
            <person name="Chang Q.C."/>
            <person name="Ding S.J."/>
            <person name="Wang X.J."/>
            <person name="Zhu J.G."/>
            <person name="Ruan X.D."/>
            <person name="Zhao L."/>
            <person name="Wei J.T."/>
            <person name="Ye R.Z."/>
            <person name="Que T.C."/>
            <person name="Du C.H."/>
            <person name="Zhou Y.H."/>
            <person name="Cheng J.X."/>
            <person name="Dai P.F."/>
            <person name="Guo W.B."/>
            <person name="Han X.H."/>
            <person name="Huang E.J."/>
            <person name="Li L.F."/>
            <person name="Wei W."/>
            <person name="Gao Y.C."/>
            <person name="Liu J.Z."/>
            <person name="Shao H.Z."/>
            <person name="Wang X."/>
            <person name="Wang C.C."/>
            <person name="Yang T.C."/>
            <person name="Huo Q.B."/>
            <person name="Li W."/>
            <person name="Chen H.Y."/>
            <person name="Chen S.E."/>
            <person name="Zhou L.G."/>
            <person name="Ni X.B."/>
            <person name="Tian J.H."/>
            <person name="Sheng Y."/>
            <person name="Liu T."/>
            <person name="Pan Y.S."/>
            <person name="Xia L.Y."/>
            <person name="Li J."/>
            <person name="Zhao F."/>
            <person name="Cao W.C."/>
        </authorList>
    </citation>
    <scope>NUCLEOTIDE SEQUENCE</scope>
    <source>
        <strain evidence="7">Rmic-2018</strain>
    </source>
</reference>
<feature type="region of interest" description="Disordered" evidence="5">
    <location>
        <begin position="459"/>
        <end position="481"/>
    </location>
</feature>
<evidence type="ECO:0000256" key="5">
    <source>
        <dbReference type="SAM" id="MobiDB-lite"/>
    </source>
</evidence>
<feature type="region of interest" description="Disordered" evidence="5">
    <location>
        <begin position="47"/>
        <end position="111"/>
    </location>
</feature>
<sequence length="497" mass="55034">MRPCSSASFRRGHMSRRVIRRAILAAAWLVVANQGLNTASIGRDKPRFPARTVTGQDAADGTCRNESVGMEGKSPRAQARRNGAKLPLHSVSLNPAGSASQEGPSLQRRSRAGIGRHWPCAGFSTDQCAGAPVNHDGWTELPEFVRRRELWPLGKESMEEQVTALSPLHSNKVAAVTAETRVAAKRKPGGSASQSIKWYKQKFRDSWLEDDRFKNWLVSVPNDPYRARCKLCNADLRAGKSELEKHARTKHHRDTVRAVDDVKALLGFANQAEAQTLPEMTEMQSADQSNNSFQIQEEELSRPATTFGPRKRRSSPPPVAAPPAVRYHLPPWGILPQVHYQAPDFKGIAVVDSQVREVQLSDYEGKYLLLFFYPQDFSLACPSELLEYSERAAEFRSLNAEILAISTDSYFTHLSWTNTPRKGAPALATPSARAYLAGGCGTCPQGGCSPDYTAYSRTETPESSGLKASPRQARPKLTARTCGHPVSSRRQWIRRYP</sequence>
<dbReference type="GO" id="GO:0005829">
    <property type="term" value="C:cytosol"/>
    <property type="evidence" value="ECO:0007669"/>
    <property type="project" value="TreeGrafter"/>
</dbReference>
<feature type="compositionally biased region" description="Polar residues" evidence="5">
    <location>
        <begin position="91"/>
        <end position="104"/>
    </location>
</feature>
<dbReference type="EMBL" id="JABSTU010000010">
    <property type="protein sequence ID" value="KAH8018888.1"/>
    <property type="molecule type" value="Genomic_DNA"/>
</dbReference>
<dbReference type="VEuPathDB" id="VectorBase:LOC119175863"/>
<feature type="domain" description="Thioredoxin" evidence="6">
    <location>
        <begin position="336"/>
        <end position="497"/>
    </location>
</feature>
<dbReference type="GO" id="GO:0033554">
    <property type="term" value="P:cellular response to stress"/>
    <property type="evidence" value="ECO:0007669"/>
    <property type="project" value="TreeGrafter"/>
</dbReference>
<dbReference type="EC" id="1.11.1.24" evidence="2"/>
<dbReference type="Proteomes" id="UP000821866">
    <property type="component" value="Chromosome 8"/>
</dbReference>
<dbReference type="GO" id="GO:0042744">
    <property type="term" value="P:hydrogen peroxide catabolic process"/>
    <property type="evidence" value="ECO:0007669"/>
    <property type="project" value="TreeGrafter"/>
</dbReference>
<dbReference type="Pfam" id="PF00578">
    <property type="entry name" value="AhpC-TSA"/>
    <property type="match status" value="1"/>
</dbReference>
<accession>A0A9J6DA21</accession>
<dbReference type="GO" id="GO:0045454">
    <property type="term" value="P:cell redox homeostasis"/>
    <property type="evidence" value="ECO:0007669"/>
    <property type="project" value="TreeGrafter"/>
</dbReference>
<dbReference type="PROSITE" id="PS51352">
    <property type="entry name" value="THIOREDOXIN_2"/>
    <property type="match status" value="1"/>
</dbReference>
<name>A0A9J6DA21_RHIMP</name>
<dbReference type="GO" id="GO:0005739">
    <property type="term" value="C:mitochondrion"/>
    <property type="evidence" value="ECO:0007669"/>
    <property type="project" value="TreeGrafter"/>
</dbReference>
<dbReference type="InterPro" id="IPR036249">
    <property type="entry name" value="Thioredoxin-like_sf"/>
</dbReference>
<evidence type="ECO:0000313" key="7">
    <source>
        <dbReference type="EMBL" id="KAH8018888.1"/>
    </source>
</evidence>
<evidence type="ECO:0000313" key="8">
    <source>
        <dbReference type="Proteomes" id="UP000821866"/>
    </source>
</evidence>
<gene>
    <name evidence="7" type="ORF">HPB51_013568</name>
</gene>
<proteinExistence type="inferred from homology"/>
<dbReference type="GO" id="GO:0006979">
    <property type="term" value="P:response to oxidative stress"/>
    <property type="evidence" value="ECO:0007669"/>
    <property type="project" value="TreeGrafter"/>
</dbReference>
<keyword evidence="3" id="KW-0560">Oxidoreductase</keyword>
<dbReference type="PANTHER" id="PTHR10681">
    <property type="entry name" value="THIOREDOXIN PEROXIDASE"/>
    <property type="match status" value="1"/>
</dbReference>
<dbReference type="AlphaFoldDB" id="A0A9J6DA21"/>
<dbReference type="SUPFAM" id="SSF52833">
    <property type="entry name" value="Thioredoxin-like"/>
    <property type="match status" value="1"/>
</dbReference>
<dbReference type="PANTHER" id="PTHR10681:SF128">
    <property type="entry name" value="THIOREDOXIN-DEPENDENT PEROXIDE REDUCTASE, MITOCHONDRIAL"/>
    <property type="match status" value="1"/>
</dbReference>
<reference evidence="7" key="2">
    <citation type="submission" date="2021-09" db="EMBL/GenBank/DDBJ databases">
        <authorList>
            <person name="Jia N."/>
            <person name="Wang J."/>
            <person name="Shi W."/>
            <person name="Du L."/>
            <person name="Sun Y."/>
            <person name="Zhan W."/>
            <person name="Jiang J."/>
            <person name="Wang Q."/>
            <person name="Zhang B."/>
            <person name="Ji P."/>
            <person name="Sakyi L.B."/>
            <person name="Cui X."/>
            <person name="Yuan T."/>
            <person name="Jiang B."/>
            <person name="Yang W."/>
            <person name="Lam T.T.-Y."/>
            <person name="Chang Q."/>
            <person name="Ding S."/>
            <person name="Wang X."/>
            <person name="Zhu J."/>
            <person name="Ruan X."/>
            <person name="Zhao L."/>
            <person name="Wei J."/>
            <person name="Que T."/>
            <person name="Du C."/>
            <person name="Cheng J."/>
            <person name="Dai P."/>
            <person name="Han X."/>
            <person name="Huang E."/>
            <person name="Gao Y."/>
            <person name="Liu J."/>
            <person name="Shao H."/>
            <person name="Ye R."/>
            <person name="Li L."/>
            <person name="Wei W."/>
            <person name="Wang X."/>
            <person name="Wang C."/>
            <person name="Huo Q."/>
            <person name="Li W."/>
            <person name="Guo W."/>
            <person name="Chen H."/>
            <person name="Chen S."/>
            <person name="Zhou L."/>
            <person name="Zhou L."/>
            <person name="Ni X."/>
            <person name="Tian J."/>
            <person name="Zhou Y."/>
            <person name="Sheng Y."/>
            <person name="Liu T."/>
            <person name="Pan Y."/>
            <person name="Xia L."/>
            <person name="Li J."/>
            <person name="Zhao F."/>
            <person name="Cao W."/>
        </authorList>
    </citation>
    <scope>NUCLEOTIDE SEQUENCE</scope>
    <source>
        <strain evidence="7">Rmic-2018</strain>
        <tissue evidence="7">Larvae</tissue>
    </source>
</reference>
<evidence type="ECO:0000256" key="4">
    <source>
        <dbReference type="ARBA" id="ARBA00049091"/>
    </source>
</evidence>
<protein>
    <recommendedName>
        <fullName evidence="2">thioredoxin-dependent peroxiredoxin</fullName>
        <ecNumber evidence="2">1.11.1.24</ecNumber>
    </recommendedName>
</protein>